<evidence type="ECO:0000313" key="2">
    <source>
        <dbReference type="EMBL" id="AET69431.1"/>
    </source>
</evidence>
<organism evidence="2 3">
    <name type="scientific">Desulfosporosinus orientis (strain ATCC 19365 / DSM 765 / NCIMB 8382 / VKM B-1628 / Singapore I)</name>
    <name type="common">Desulfotomaculum orientis</name>
    <dbReference type="NCBI Taxonomy" id="768706"/>
    <lineage>
        <taxon>Bacteria</taxon>
        <taxon>Bacillati</taxon>
        <taxon>Bacillota</taxon>
        <taxon>Clostridia</taxon>
        <taxon>Eubacteriales</taxon>
        <taxon>Desulfitobacteriaceae</taxon>
        <taxon>Desulfosporosinus</taxon>
    </lineage>
</organism>
<reference evidence="3" key="1">
    <citation type="submission" date="2011-11" db="EMBL/GenBank/DDBJ databases">
        <title>Complete sequence of Desulfosporosinus orientis DSM 765.</title>
        <authorList>
            <person name="Lucas S."/>
            <person name="Han J."/>
            <person name="Lapidus A."/>
            <person name="Cheng J.-F."/>
            <person name="Goodwin L."/>
            <person name="Pitluck S."/>
            <person name="Peters L."/>
            <person name="Ovchinnikova G."/>
            <person name="Teshima H."/>
            <person name="Detter J.C."/>
            <person name="Han C."/>
            <person name="Tapia R."/>
            <person name="Land M."/>
            <person name="Hauser L."/>
            <person name="Kyrpides N."/>
            <person name="Ivanova N."/>
            <person name="Pagani I."/>
            <person name="Pester M."/>
            <person name="Spring S."/>
            <person name="Ollivier B."/>
            <person name="Rattei T."/>
            <person name="Klenk H.-P."/>
            <person name="Wagner M."/>
            <person name="Loy A."/>
            <person name="Woyke T."/>
        </authorList>
    </citation>
    <scope>NUCLEOTIDE SEQUENCE [LARGE SCALE GENOMIC DNA]</scope>
    <source>
        <strain evidence="3">ATCC 19365 / DSM 765 / NCIMB 8382 / VKM B-1628</strain>
    </source>
</reference>
<protein>
    <submittedName>
        <fullName evidence="2">Uncharacterized protein</fullName>
    </submittedName>
</protein>
<evidence type="ECO:0000256" key="1">
    <source>
        <dbReference type="SAM" id="MobiDB-lite"/>
    </source>
</evidence>
<dbReference type="EMBL" id="CP003108">
    <property type="protein sequence ID" value="AET69431.1"/>
    <property type="molecule type" value="Genomic_DNA"/>
</dbReference>
<evidence type="ECO:0000313" key="3">
    <source>
        <dbReference type="Proteomes" id="UP000006346"/>
    </source>
</evidence>
<name>G7WE33_DESOD</name>
<sequence length="128" mass="14135">MSAQRMRQWSRAKAIADGSRPGSAPQDLSMDGLMPRCQGWQGAAHMQKYPEVRTRSRTVQRASGGTRRCVLNDEDTVFARVKPSCSTVFARVNIAEKHSAPEPDIRTDPLSTQEAFFRVAFHTAGAGE</sequence>
<dbReference type="AlphaFoldDB" id="G7WE33"/>
<feature type="region of interest" description="Disordered" evidence="1">
    <location>
        <begin position="1"/>
        <end position="65"/>
    </location>
</feature>
<dbReference type="KEGG" id="dor:Desor_3987"/>
<gene>
    <name evidence="2" type="ordered locus">Desor_3987</name>
</gene>
<keyword evidence="3" id="KW-1185">Reference proteome</keyword>
<reference evidence="2 3" key="2">
    <citation type="journal article" date="2012" name="J. Bacteriol.">
        <title>Complete genome sequences of Desulfosporosinus orientis DSM765T, Desulfosporosinus youngiae DSM17734T, Desulfosporosinus meridiei DSM13257T, and Desulfosporosinus acidiphilus DSM22704T.</title>
        <authorList>
            <person name="Pester M."/>
            <person name="Brambilla E."/>
            <person name="Alazard D."/>
            <person name="Rattei T."/>
            <person name="Weinmaier T."/>
            <person name="Han J."/>
            <person name="Lucas S."/>
            <person name="Lapidus A."/>
            <person name="Cheng J.F."/>
            <person name="Goodwin L."/>
            <person name="Pitluck S."/>
            <person name="Peters L."/>
            <person name="Ovchinnikova G."/>
            <person name="Teshima H."/>
            <person name="Detter J.C."/>
            <person name="Han C.S."/>
            <person name="Tapia R."/>
            <person name="Land M.L."/>
            <person name="Hauser L."/>
            <person name="Kyrpides N.C."/>
            <person name="Ivanova N.N."/>
            <person name="Pagani I."/>
            <person name="Huntmann M."/>
            <person name="Wei C.L."/>
            <person name="Davenport K.W."/>
            <person name="Daligault H."/>
            <person name="Chain P.S."/>
            <person name="Chen A."/>
            <person name="Mavromatis K."/>
            <person name="Markowitz V."/>
            <person name="Szeto E."/>
            <person name="Mikhailova N."/>
            <person name="Pati A."/>
            <person name="Wagner M."/>
            <person name="Woyke T."/>
            <person name="Ollivier B."/>
            <person name="Klenk H.P."/>
            <person name="Spring S."/>
            <person name="Loy A."/>
        </authorList>
    </citation>
    <scope>NUCLEOTIDE SEQUENCE [LARGE SCALE GENOMIC DNA]</scope>
    <source>
        <strain evidence="3">ATCC 19365 / DSM 765 / NCIMB 8382 / VKM B-1628</strain>
    </source>
</reference>
<dbReference type="Proteomes" id="UP000006346">
    <property type="component" value="Chromosome"/>
</dbReference>
<proteinExistence type="predicted"/>
<accession>G7WE33</accession>
<dbReference type="HOGENOM" id="CLU_1956053_0_0_9"/>